<organism evidence="1 2">
    <name type="scientific">Rhodohalobacter barkolensis</name>
    <dbReference type="NCBI Taxonomy" id="2053187"/>
    <lineage>
        <taxon>Bacteria</taxon>
        <taxon>Pseudomonadati</taxon>
        <taxon>Balneolota</taxon>
        <taxon>Balneolia</taxon>
        <taxon>Balneolales</taxon>
        <taxon>Balneolaceae</taxon>
        <taxon>Rhodohalobacter</taxon>
    </lineage>
</organism>
<reference evidence="1 2" key="1">
    <citation type="submission" date="2017-11" db="EMBL/GenBank/DDBJ databases">
        <title>Rhodohalobacter 15182 sp. nov., isolated from a salt lake.</title>
        <authorList>
            <person name="Han S."/>
        </authorList>
    </citation>
    <scope>NUCLEOTIDE SEQUENCE [LARGE SCALE GENOMIC DNA]</scope>
    <source>
        <strain evidence="1 2">15182</strain>
    </source>
</reference>
<dbReference type="OrthoDB" id="1523989at2"/>
<dbReference type="AlphaFoldDB" id="A0A2N0VJ06"/>
<evidence type="ECO:0000313" key="2">
    <source>
        <dbReference type="Proteomes" id="UP000233398"/>
    </source>
</evidence>
<dbReference type="EMBL" id="PISP01000001">
    <property type="protein sequence ID" value="PKD44169.1"/>
    <property type="molecule type" value="Genomic_DNA"/>
</dbReference>
<accession>A0A2N0VJ06</accession>
<name>A0A2N0VJ06_9BACT</name>
<evidence type="ECO:0000313" key="1">
    <source>
        <dbReference type="EMBL" id="PKD44169.1"/>
    </source>
</evidence>
<protein>
    <recommendedName>
        <fullName evidence="3">Lipoprotein</fullName>
    </recommendedName>
</protein>
<dbReference type="Proteomes" id="UP000233398">
    <property type="component" value="Unassembled WGS sequence"/>
</dbReference>
<proteinExistence type="predicted"/>
<keyword evidence="2" id="KW-1185">Reference proteome</keyword>
<evidence type="ECO:0008006" key="3">
    <source>
        <dbReference type="Google" id="ProtNLM"/>
    </source>
</evidence>
<sequence length="293" mass="33140">MVKKHSILYLLLFIAAGCDVFNFDEEAPIYPTQLDKLEMDELVSLNEKFQSANDNMCSTLNEYGLTGYSTVLFEGESGPCSNREPVRIELTEPDTLLLHAAESVVKNSEYTGVSDTEDLSLLEMEPLRGCITCEGPDTDSRILEWKFIFQEQEINGLKVYDSTITVIVDAKGVNRIWGNWYSELYLPARANVLPDEIVENLDGQTIEWDEDGEEYRHTIEADRLLLPDQKTVIAFENEDLDKLELRAGWKFEIEDQNVPFGGWTVIADMVDGRILKVDKMIRSNDFGSTDGGG</sequence>
<dbReference type="PROSITE" id="PS51257">
    <property type="entry name" value="PROKAR_LIPOPROTEIN"/>
    <property type="match status" value="1"/>
</dbReference>
<comment type="caution">
    <text evidence="1">The sequence shown here is derived from an EMBL/GenBank/DDBJ whole genome shotgun (WGS) entry which is preliminary data.</text>
</comment>
<dbReference type="RefSeq" id="WP_133120145.1">
    <property type="nucleotide sequence ID" value="NZ_PISP01000001.1"/>
</dbReference>
<gene>
    <name evidence="1" type="ORF">CWD77_01495</name>
</gene>